<sequence length="169" mass="18855">MRIMGIVGWSGSGKTSLVTALLPVLRRRGLQVSTMKHTHHRFDLDTEGKDSWKHREAGASEVLVVAAHRWVLMHENREAPEPSIESLIERMTPVDLLLIEGFKTHPHPKIEVHRRSEGKPLLVGGDPHIVAVASDEALPDLPVPRLDLDDPEAVADFILAWNPGQPIYK</sequence>
<organism evidence="2 3">
    <name type="scientific">Mesoterricola sediminis</name>
    <dbReference type="NCBI Taxonomy" id="2927980"/>
    <lineage>
        <taxon>Bacteria</taxon>
        <taxon>Pseudomonadati</taxon>
        <taxon>Acidobacteriota</taxon>
        <taxon>Holophagae</taxon>
        <taxon>Holophagales</taxon>
        <taxon>Holophagaceae</taxon>
        <taxon>Mesoterricola</taxon>
    </lineage>
</organism>
<dbReference type="SUPFAM" id="SSF52540">
    <property type="entry name" value="P-loop containing nucleoside triphosphate hydrolases"/>
    <property type="match status" value="1"/>
</dbReference>
<keyword evidence="3" id="KW-1185">Reference proteome</keyword>
<dbReference type="Proteomes" id="UP001228113">
    <property type="component" value="Chromosome"/>
</dbReference>
<dbReference type="KEGG" id="msea:METESE_37440"/>
<dbReference type="InterPro" id="IPR027417">
    <property type="entry name" value="P-loop_NTPase"/>
</dbReference>
<proteinExistence type="predicted"/>
<dbReference type="GO" id="GO:0006777">
    <property type="term" value="P:Mo-molybdopterin cofactor biosynthetic process"/>
    <property type="evidence" value="ECO:0007669"/>
    <property type="project" value="InterPro"/>
</dbReference>
<dbReference type="InterPro" id="IPR052539">
    <property type="entry name" value="MGD_biosynthesis_adapter"/>
</dbReference>
<evidence type="ECO:0000313" key="2">
    <source>
        <dbReference type="EMBL" id="BDU78786.1"/>
    </source>
</evidence>
<dbReference type="Pfam" id="PF03205">
    <property type="entry name" value="MobB"/>
    <property type="match status" value="1"/>
</dbReference>
<protein>
    <submittedName>
        <fullName evidence="2">Molybdopterin-guanine dinucleotide biosynthesis protein B</fullName>
    </submittedName>
</protein>
<accession>A0AA48KE14</accession>
<reference evidence="2" key="1">
    <citation type="journal article" date="2023" name="Int. J. Syst. Evol. Microbiol.">
        <title>Mesoterricola silvestris gen. nov., sp. nov., Mesoterricola sediminis sp. nov., Geothrix oryzae sp. nov., Geothrix edaphica sp. nov., Geothrix rubra sp. nov., and Geothrix limicola sp. nov., six novel members of Acidobacteriota isolated from soils.</title>
        <authorList>
            <person name="Itoh H."/>
            <person name="Sugisawa Y."/>
            <person name="Mise K."/>
            <person name="Xu Z."/>
            <person name="Kuniyasu M."/>
            <person name="Ushijima N."/>
            <person name="Kawano K."/>
            <person name="Kobayashi E."/>
            <person name="Shiratori Y."/>
            <person name="Masuda Y."/>
            <person name="Senoo K."/>
        </authorList>
    </citation>
    <scope>NUCLEOTIDE SEQUENCE</scope>
    <source>
        <strain evidence="2">W786</strain>
    </source>
</reference>
<dbReference type="InterPro" id="IPR004435">
    <property type="entry name" value="MobB_dom"/>
</dbReference>
<dbReference type="GO" id="GO:0005525">
    <property type="term" value="F:GTP binding"/>
    <property type="evidence" value="ECO:0007669"/>
    <property type="project" value="InterPro"/>
</dbReference>
<dbReference type="AlphaFoldDB" id="A0AA48KE14"/>
<dbReference type="PANTHER" id="PTHR40072:SF1">
    <property type="entry name" value="MOLYBDOPTERIN-GUANINE DINUCLEOTIDE BIOSYNTHESIS ADAPTER PROTEIN"/>
    <property type="match status" value="1"/>
</dbReference>
<dbReference type="NCBIfam" id="TIGR00176">
    <property type="entry name" value="mobB"/>
    <property type="match status" value="1"/>
</dbReference>
<dbReference type="PANTHER" id="PTHR40072">
    <property type="entry name" value="MOLYBDOPTERIN-GUANINE DINUCLEOTIDE BIOSYNTHESIS ADAPTER PROTEIN-RELATED"/>
    <property type="match status" value="1"/>
</dbReference>
<feature type="domain" description="Molybdopterin-guanine dinucleotide biosynthesis protein B (MobB)" evidence="1">
    <location>
        <begin position="3"/>
        <end position="135"/>
    </location>
</feature>
<name>A0AA48KE14_9BACT</name>
<evidence type="ECO:0000259" key="1">
    <source>
        <dbReference type="Pfam" id="PF03205"/>
    </source>
</evidence>
<dbReference type="EMBL" id="AP027081">
    <property type="protein sequence ID" value="BDU78786.1"/>
    <property type="molecule type" value="Genomic_DNA"/>
</dbReference>
<dbReference type="CDD" id="cd03116">
    <property type="entry name" value="MobB"/>
    <property type="match status" value="1"/>
</dbReference>
<gene>
    <name evidence="2" type="primary">mobB</name>
    <name evidence="2" type="ORF">METESE_37440</name>
</gene>
<evidence type="ECO:0000313" key="3">
    <source>
        <dbReference type="Proteomes" id="UP001228113"/>
    </source>
</evidence>
<dbReference type="RefSeq" id="WP_243333374.1">
    <property type="nucleotide sequence ID" value="NZ_AP027081.1"/>
</dbReference>
<dbReference type="Gene3D" id="3.40.50.300">
    <property type="entry name" value="P-loop containing nucleotide triphosphate hydrolases"/>
    <property type="match status" value="1"/>
</dbReference>